<gene>
    <name evidence="1" type="ORF">AtDm6_2372</name>
</gene>
<dbReference type="EMBL" id="JOKM01000079">
    <property type="protein sequence ID" value="KGB22361.1"/>
    <property type="molecule type" value="Genomic_DNA"/>
</dbReference>
<keyword evidence="2" id="KW-1185">Reference proteome</keyword>
<dbReference type="AlphaFoldDB" id="A0A094ZIR8"/>
<dbReference type="PATRIC" id="fig|104102.7.peg.2347"/>
<protein>
    <submittedName>
        <fullName evidence="1">Uncharacterized protein</fullName>
    </submittedName>
</protein>
<organism evidence="1 2">
    <name type="scientific">Acetobacter tropicalis</name>
    <dbReference type="NCBI Taxonomy" id="104102"/>
    <lineage>
        <taxon>Bacteria</taxon>
        <taxon>Pseudomonadati</taxon>
        <taxon>Pseudomonadota</taxon>
        <taxon>Alphaproteobacteria</taxon>
        <taxon>Acetobacterales</taxon>
        <taxon>Acetobacteraceae</taxon>
        <taxon>Acetobacter</taxon>
    </lineage>
</organism>
<accession>A0A094ZIR8</accession>
<evidence type="ECO:0000313" key="2">
    <source>
        <dbReference type="Proteomes" id="UP000029448"/>
    </source>
</evidence>
<sequence>MKADHPALKYQHNADQMVMVAKNDYSFFRRFHSTQKQRLQNVYFT</sequence>
<evidence type="ECO:0000313" key="1">
    <source>
        <dbReference type="EMBL" id="KGB22361.1"/>
    </source>
</evidence>
<dbReference type="Proteomes" id="UP000029448">
    <property type="component" value="Unassembled WGS sequence"/>
</dbReference>
<name>A0A094ZIR8_9PROT</name>
<dbReference type="STRING" id="104102.AtDm6_2372"/>
<reference evidence="1 2" key="1">
    <citation type="submission" date="2014-06" db="EMBL/GenBank/DDBJ databases">
        <title>Functional and comparative genomic analyses of the Drosophila gut microbiota identify candidate symbiosis factors.</title>
        <authorList>
            <person name="Newell P.D."/>
            <person name="Chaston J.M."/>
            <person name="Douglas A.E."/>
        </authorList>
    </citation>
    <scope>NUCLEOTIDE SEQUENCE [LARGE SCALE GENOMIC DNA]</scope>
    <source>
        <strain evidence="1 2">DmCS_006</strain>
    </source>
</reference>
<proteinExistence type="predicted"/>
<comment type="caution">
    <text evidence="1">The sequence shown here is derived from an EMBL/GenBank/DDBJ whole genome shotgun (WGS) entry which is preliminary data.</text>
</comment>